<dbReference type="Gene3D" id="1.25.10.10">
    <property type="entry name" value="Leucine-rich Repeat Variant"/>
    <property type="match status" value="1"/>
</dbReference>
<dbReference type="SUPFAM" id="SSF48371">
    <property type="entry name" value="ARM repeat"/>
    <property type="match status" value="1"/>
</dbReference>
<name>A0A0S4J1S3_BODSA</name>
<sequence>MPLLVLLPPLACNSDDQRLFNSARDRLLALCHIITRLCHNGPASTRTLMVTSQIAKQLISILGASSTHCDPRMLEALSAMSIALDLDNQAMLAADLLPADVTRTLLGSILGIMKSCITWSGWLNVVEAAADLLETLNQTFARTMVTLVASEDLVQTLCDIVSKSHHVPQIRRILSPVFSSMISDEDGQLAKSLMAAVAHVARCGHCVWYANNPVHFKPVFVALSHLQHNRADSVS</sequence>
<keyword evidence="2" id="KW-1185">Reference proteome</keyword>
<evidence type="ECO:0000313" key="2">
    <source>
        <dbReference type="Proteomes" id="UP000051952"/>
    </source>
</evidence>
<dbReference type="AlphaFoldDB" id="A0A0S4J1S3"/>
<dbReference type="EMBL" id="CYKH01001090">
    <property type="protein sequence ID" value="CUG83094.1"/>
    <property type="molecule type" value="Genomic_DNA"/>
</dbReference>
<proteinExistence type="predicted"/>
<protein>
    <submittedName>
        <fullName evidence="1">Uncharacterized protein</fullName>
    </submittedName>
</protein>
<dbReference type="InterPro" id="IPR011989">
    <property type="entry name" value="ARM-like"/>
</dbReference>
<dbReference type="InterPro" id="IPR016024">
    <property type="entry name" value="ARM-type_fold"/>
</dbReference>
<organism evidence="1 2">
    <name type="scientific">Bodo saltans</name>
    <name type="common">Flagellated protozoan</name>
    <dbReference type="NCBI Taxonomy" id="75058"/>
    <lineage>
        <taxon>Eukaryota</taxon>
        <taxon>Discoba</taxon>
        <taxon>Euglenozoa</taxon>
        <taxon>Kinetoplastea</taxon>
        <taxon>Metakinetoplastina</taxon>
        <taxon>Eubodonida</taxon>
        <taxon>Bodonidae</taxon>
        <taxon>Bodo</taxon>
    </lineage>
</organism>
<evidence type="ECO:0000313" key="1">
    <source>
        <dbReference type="EMBL" id="CUG83094.1"/>
    </source>
</evidence>
<accession>A0A0S4J1S3</accession>
<reference evidence="2" key="1">
    <citation type="submission" date="2015-09" db="EMBL/GenBank/DDBJ databases">
        <authorList>
            <consortium name="Pathogen Informatics"/>
        </authorList>
    </citation>
    <scope>NUCLEOTIDE SEQUENCE [LARGE SCALE GENOMIC DNA]</scope>
    <source>
        <strain evidence="2">Lake Konstanz</strain>
    </source>
</reference>
<dbReference type="VEuPathDB" id="TriTrypDB:BSAL_87430"/>
<gene>
    <name evidence="1" type="ORF">BSAL_87430</name>
</gene>
<dbReference type="Proteomes" id="UP000051952">
    <property type="component" value="Unassembled WGS sequence"/>
</dbReference>